<dbReference type="Pfam" id="PF06722">
    <property type="entry name" value="EryCIII-like_C"/>
    <property type="match status" value="1"/>
</dbReference>
<dbReference type="PANTHER" id="PTHR48050:SF13">
    <property type="entry name" value="STEROL 3-BETA-GLUCOSYLTRANSFERASE UGT80A2"/>
    <property type="match status" value="1"/>
</dbReference>
<evidence type="ECO:0000256" key="1">
    <source>
        <dbReference type="ARBA" id="ARBA00006962"/>
    </source>
</evidence>
<reference evidence="7 8" key="1">
    <citation type="submission" date="2020-08" db="EMBL/GenBank/DDBJ databases">
        <title>Genomic Encyclopedia of Type Strains, Phase III (KMG-III): the genomes of soil and plant-associated and newly described type strains.</title>
        <authorList>
            <person name="Whitman W."/>
        </authorList>
    </citation>
    <scope>NUCLEOTIDE SEQUENCE [LARGE SCALE GENOMIC DNA]</scope>
    <source>
        <strain evidence="7 8">CECT 8640</strain>
    </source>
</reference>
<dbReference type="PANTHER" id="PTHR48050">
    <property type="entry name" value="STEROL 3-BETA-GLUCOSYLTRANSFERASE"/>
    <property type="match status" value="1"/>
</dbReference>
<dbReference type="GO" id="GO:0008194">
    <property type="term" value="F:UDP-glycosyltransferase activity"/>
    <property type="evidence" value="ECO:0007669"/>
    <property type="project" value="InterPro"/>
</dbReference>
<comment type="similarity">
    <text evidence="1">Belongs to the glycosyltransferase 28 family.</text>
</comment>
<name>A0A841CN35_9PSEU</name>
<dbReference type="InterPro" id="IPR050426">
    <property type="entry name" value="Glycosyltransferase_28"/>
</dbReference>
<dbReference type="GO" id="GO:0016758">
    <property type="term" value="F:hexosyltransferase activity"/>
    <property type="evidence" value="ECO:0007669"/>
    <property type="project" value="UniProtKB-ARBA"/>
</dbReference>
<keyword evidence="8" id="KW-1185">Reference proteome</keyword>
<evidence type="ECO:0000256" key="4">
    <source>
        <dbReference type="ARBA" id="ARBA00023194"/>
    </source>
</evidence>
<dbReference type="NCBIfam" id="TIGR04516">
    <property type="entry name" value="glycosyl_450act"/>
    <property type="match status" value="1"/>
</dbReference>
<evidence type="ECO:0000313" key="7">
    <source>
        <dbReference type="EMBL" id="MBB5958540.1"/>
    </source>
</evidence>
<evidence type="ECO:0000313" key="8">
    <source>
        <dbReference type="Proteomes" id="UP000547510"/>
    </source>
</evidence>
<dbReference type="InterPro" id="IPR002213">
    <property type="entry name" value="UDP_glucos_trans"/>
</dbReference>
<dbReference type="InterPro" id="IPR048284">
    <property type="entry name" value="EryCIII-like_N"/>
</dbReference>
<keyword evidence="2" id="KW-0328">Glycosyltransferase</keyword>
<dbReference type="Gene3D" id="3.40.50.2000">
    <property type="entry name" value="Glycogen Phosphorylase B"/>
    <property type="match status" value="2"/>
</dbReference>
<evidence type="ECO:0000259" key="5">
    <source>
        <dbReference type="Pfam" id="PF06722"/>
    </source>
</evidence>
<accession>A0A841CN35</accession>
<dbReference type="RefSeq" id="WP_184694573.1">
    <property type="nucleotide sequence ID" value="NZ_JACHJN010000008.1"/>
</dbReference>
<keyword evidence="4" id="KW-0045">Antibiotic biosynthesis</keyword>
<organism evidence="7 8">
    <name type="scientific">Saccharothrix tamanrassetensis</name>
    <dbReference type="NCBI Taxonomy" id="1051531"/>
    <lineage>
        <taxon>Bacteria</taxon>
        <taxon>Bacillati</taxon>
        <taxon>Actinomycetota</taxon>
        <taxon>Actinomycetes</taxon>
        <taxon>Pseudonocardiales</taxon>
        <taxon>Pseudonocardiaceae</taxon>
        <taxon>Saccharothrix</taxon>
    </lineage>
</organism>
<dbReference type="SUPFAM" id="SSF53756">
    <property type="entry name" value="UDP-Glycosyltransferase/glycogen phosphorylase"/>
    <property type="match status" value="1"/>
</dbReference>
<protein>
    <submittedName>
        <fullName evidence="7">Glycosyltransferase (Activator-dependent family)</fullName>
    </submittedName>
</protein>
<feature type="domain" description="Erythromycin biosynthesis protein CIII-like N-terminal" evidence="6">
    <location>
        <begin position="22"/>
        <end position="258"/>
    </location>
</feature>
<dbReference type="EMBL" id="JACHJN010000008">
    <property type="protein sequence ID" value="MBB5958540.1"/>
    <property type="molecule type" value="Genomic_DNA"/>
</dbReference>
<evidence type="ECO:0000259" key="6">
    <source>
        <dbReference type="Pfam" id="PF21036"/>
    </source>
</evidence>
<comment type="caution">
    <text evidence="7">The sequence shown here is derived from an EMBL/GenBank/DDBJ whole genome shotgun (WGS) entry which is preliminary data.</text>
</comment>
<dbReference type="InterPro" id="IPR010610">
    <property type="entry name" value="EryCIII-like_C"/>
</dbReference>
<dbReference type="CDD" id="cd03784">
    <property type="entry name" value="GT1_Gtf-like"/>
    <property type="match status" value="1"/>
</dbReference>
<evidence type="ECO:0000256" key="2">
    <source>
        <dbReference type="ARBA" id="ARBA00022676"/>
    </source>
</evidence>
<dbReference type="Pfam" id="PF21036">
    <property type="entry name" value="EryCIII-like_N"/>
    <property type="match status" value="1"/>
</dbReference>
<proteinExistence type="inferred from homology"/>
<dbReference type="InterPro" id="IPR030953">
    <property type="entry name" value="Glycosyl_450act"/>
</dbReference>
<evidence type="ECO:0000256" key="3">
    <source>
        <dbReference type="ARBA" id="ARBA00022679"/>
    </source>
</evidence>
<dbReference type="AlphaFoldDB" id="A0A841CN35"/>
<sequence>MRVLLTTYPEKTIFLAMVPLAWALRTAGHEVRFACHPSFTDVVTQAGLTAVPVGRGHGGWRRLADLDPEGTEEGRAGMPSPYDTAALAPEHHDYETMKAGYDYVLNAWHRLDNFPIVAGLVDFARSWEPDLVVWEPNTYAGAIAAKACGAAHARLLWSIDVFGVARRNYLRLQAEQPPENHGDPLADWLAGYGRKYGFDFTEDMITGEFTIDQLPDSLRMEADLHYLPMRYVPYNGRAVAPPWLRTRPGRPRVALTLGTTATERFGGYSFSTQETLDSLADLDIEVVATIAESEQRKLARVPDNTRLVSYVPLNELVPTCDAVINHAGPGTFLTTALHAVPQLTVPWDFDEPELARRAGAQGAALVVDAEQATGPNMRDGVLHLLKESGFRERAVALRDEIHALPTPNEIVSALEELTAR</sequence>
<dbReference type="GO" id="GO:0017000">
    <property type="term" value="P:antibiotic biosynthetic process"/>
    <property type="evidence" value="ECO:0007669"/>
    <property type="project" value="UniProtKB-KW"/>
</dbReference>
<dbReference type="Proteomes" id="UP000547510">
    <property type="component" value="Unassembled WGS sequence"/>
</dbReference>
<keyword evidence="3 7" id="KW-0808">Transferase</keyword>
<dbReference type="FunFam" id="3.40.50.2000:FF:000072">
    <property type="entry name" value="Glycosyl transferase"/>
    <property type="match status" value="1"/>
</dbReference>
<gene>
    <name evidence="7" type="ORF">FHS29_005148</name>
</gene>
<feature type="domain" description="Erythromycin biosynthesis protein CIII-like C-terminal" evidence="5">
    <location>
        <begin position="274"/>
        <end position="417"/>
    </location>
</feature>